<dbReference type="VEuPathDB" id="TriTrypDB:LPAL13_260008400"/>
<evidence type="ECO:0000256" key="1">
    <source>
        <dbReference type="SAM" id="MobiDB-lite"/>
    </source>
</evidence>
<evidence type="ECO:0000313" key="2">
    <source>
        <dbReference type="EMBL" id="AIN99150.1"/>
    </source>
</evidence>
<dbReference type="GeneID" id="22575939"/>
<organism evidence="2 3">
    <name type="scientific">Leishmania panamensis</name>
    <dbReference type="NCBI Taxonomy" id="5679"/>
    <lineage>
        <taxon>Eukaryota</taxon>
        <taxon>Discoba</taxon>
        <taxon>Euglenozoa</taxon>
        <taxon>Kinetoplastea</taxon>
        <taxon>Metakinetoplastina</taxon>
        <taxon>Trypanosomatida</taxon>
        <taxon>Trypanosomatidae</taxon>
        <taxon>Leishmaniinae</taxon>
        <taxon>Leishmania</taxon>
        <taxon>Leishmania guyanensis species complex</taxon>
    </lineage>
</organism>
<feature type="compositionally biased region" description="Low complexity" evidence="1">
    <location>
        <begin position="1492"/>
        <end position="1506"/>
    </location>
</feature>
<accession>A0A088RTF3</accession>
<feature type="compositionally biased region" description="Polar residues" evidence="1">
    <location>
        <begin position="1514"/>
        <end position="1524"/>
    </location>
</feature>
<feature type="region of interest" description="Disordered" evidence="1">
    <location>
        <begin position="786"/>
        <end position="820"/>
    </location>
</feature>
<dbReference type="EMBL" id="CP009395">
    <property type="protein sequence ID" value="AIN99150.1"/>
    <property type="molecule type" value="Genomic_DNA"/>
</dbReference>
<feature type="compositionally biased region" description="Basic and acidic residues" evidence="1">
    <location>
        <begin position="795"/>
        <end position="811"/>
    </location>
</feature>
<dbReference type="eggNOG" id="ENOG502SFG7">
    <property type="taxonomic scope" value="Eukaryota"/>
</dbReference>
<keyword evidence="3" id="KW-1185">Reference proteome</keyword>
<feature type="region of interest" description="Disordered" evidence="1">
    <location>
        <begin position="1208"/>
        <end position="1229"/>
    </location>
</feature>
<dbReference type="VEuPathDB" id="TriTrypDB:LPMP_260360"/>
<dbReference type="Proteomes" id="UP000063063">
    <property type="component" value="Chromosome 26"/>
</dbReference>
<protein>
    <submittedName>
        <fullName evidence="2">Uncharacterized protein</fullName>
    </submittedName>
</protein>
<proteinExistence type="predicted"/>
<reference evidence="2 3" key="1">
    <citation type="journal article" date="2015" name="Sci. Rep.">
        <title>The genome of Leishmania panamensis: insights into genomics of the L. (Viannia) subgenus.</title>
        <authorList>
            <person name="Llanes A."/>
            <person name="Restrepo C.M."/>
            <person name="Vecchio G.D."/>
            <person name="Anguizola F.J."/>
            <person name="Lleonart R."/>
        </authorList>
    </citation>
    <scope>NUCLEOTIDE SEQUENCE [LARGE SCALE GENOMIC DNA]</scope>
    <source>
        <strain evidence="2 3">MHOM/PA/94/PSC-1</strain>
    </source>
</reference>
<dbReference type="OrthoDB" id="241073at2759"/>
<dbReference type="KEGG" id="lpan:LPMP_260360"/>
<evidence type="ECO:0000313" key="3">
    <source>
        <dbReference type="Proteomes" id="UP000063063"/>
    </source>
</evidence>
<feature type="region of interest" description="Disordered" evidence="1">
    <location>
        <begin position="1492"/>
        <end position="1531"/>
    </location>
</feature>
<gene>
    <name evidence="2" type="ORF">LPMP_260360</name>
</gene>
<sequence length="1820" mass="197187">MRSVRQRLGVRRFCDWTVTPRRHGTDAASLFRSCSTAAGGAASSAARPLSSAPPSVPSSSFTASPTTPDIVSGTAALFDHYFSDVSTMLDVAPIKRPHVVGSLVCTLEEYPISIVLVEGYCGTSAEAVMERVRWCAIHSAQGMREVSRKSVKAFLAQHLCAARPNVVELLDALDLSLRVRLLRQDVFAAAAEEEEGTNRHERGGVSGVSSTQLGKSTTQRWRCSAELYDTWDTQPRFTPVEGAAGGGEGTECDEVGELLDVIGRVLTRVEEQLRRLHARYASDSVEEACRYVQEAGSDFCDTELTRRCLGACVEGGGNAPHSANRHCPWWGEMRAHRSWSLHCDADMDLESSKAVGFYLCLTCTLHASCSGETNSEGGVTAVLQSSRTHRGLTHLVDNEAADGVPRRYANPASRFARLQDVYAASTLARISRQGLLSSARDWTCGPVDLTNHLVTVAATLSPTVAYDWIGATRGGSSLVNHEALTREPVTVPDTTSLALPACVRWSSFVGRASLDDFAVHLSRASGAGGRSAAAGSYALPPLWPQLGLLYSGRTGDRCAALRELLRHEHGLRGLPRVLVEVCTTPPFSLEYDAELIVNDGDANSKQFSLATARDSTSIQVLCGDSYADVAAAAQVHTPWAAPLCKTAPAPLPVITTAAQRGRGDQMATSLDCAPTSNHPQDVATPTFDRLPCISVDVLSITDSMSAMGITSATWMARTAKLVATRGANSAPVVFEGANTLSGYRRMLRYCAKRPVYKTVHLPRCRTLKEALQRLLASMASSNSNVNDDFDPCTRGGDDWPDAHGEETETPRKQQTGVAQRRLGRGETVKLIFPFNAGAADVSSSTSIVHMELHRALFSVVQEHCRDSAQLRLLMSAQATAAEATFLHLWPLTARWLAPCGGLLHASLTPVVDEDAAAPRQRRGKTSAEEDVTREDAVVYDLRLSTTASPTASSVPVCGGARSCSAVSTAVVVTRLPASAAWLSTAHAAMRRALMLSQSDLFAPSDGHGASPTALDGVEGGGDTVGLDWLLVGCVTFTQAVEALLFTTTFSPQSEFNAQGFLKELFGHNVCTKKRGTATELWLVVAPHLPPVLLCAVGKREGKQGRSAEGKWLMLLRCVMDASCPNARATLEAMQHLQGRLSALTSMNDSTFPPLQCRLSCEWALRPVTLSETEPAEWVQVFVADLVRESPVPVRQASHPQWSRISMTRRRGNAAARSNNVGTSARLPPGVVHREEGPESFGVLWRVLHCPTLLPKVMTNLSTTASGQGLPNGPIPSPVGFIKAAQRALARQHGVTRVTHRYDKRFGGVVVEGWGQLRQNGSEALCDTPITLVSEPMPLHYVPMRLMQLYHRLLLEAHELPRIPEEVWKQLRAECEMASTETILQSLSETLSCTPADLQSVETRFIKVWSVCLELPLRIFGFPASSASSNSLCCDVPPSLYVYCQRSSKRQAIRSVYVLLYEWTRYPQMEVPVNDTHFCVASYKSARWPSLTADSSSSSAPLSWSTSTVTAPPRSRTTMETTSCTPGARAVPSPLHTLPMPHSVLDASHARMEASLGALVNNKNGRVGLRLSQTFGLQLMYGVSVAGVQEEARAADSVQLLREAWIPLVWAPAQILSAEVLVLQRLLTRSTTTSGSGDIDSVTVDMRDVLRELVVASGRIHLASLQSGHVVRAKEFCVSFFRRYFGWRVCERGDVEDISVADNHGSVVILQTVRRAQLDRGGHLCRPRRLTSSRPQGAVLLGEREHTTATLQLTQIVHGGKTSVRLGRVLVEVTGATPQTALDALWEQCTADIAAVFGVSLRMSPSEADDRVLHFMKSKLE</sequence>
<dbReference type="RefSeq" id="XP_010699857.1">
    <property type="nucleotide sequence ID" value="XM_010701555.1"/>
</dbReference>
<name>A0A088RTF3_LEIPA</name>
<feature type="region of interest" description="Disordered" evidence="1">
    <location>
        <begin position="192"/>
        <end position="212"/>
    </location>
</feature>
<feature type="region of interest" description="Disordered" evidence="1">
    <location>
        <begin position="45"/>
        <end position="64"/>
    </location>
</feature>